<evidence type="ECO:0000313" key="4">
    <source>
        <dbReference type="EMBL" id="ARN57763.1"/>
    </source>
</evidence>
<evidence type="ECO:0000259" key="3">
    <source>
        <dbReference type="Pfam" id="PF07587"/>
    </source>
</evidence>
<dbReference type="Proteomes" id="UP000193334">
    <property type="component" value="Chromosome"/>
</dbReference>
<evidence type="ECO:0000313" key="5">
    <source>
        <dbReference type="Proteomes" id="UP000193334"/>
    </source>
</evidence>
<dbReference type="Pfam" id="PF07583">
    <property type="entry name" value="PSCyt2"/>
    <property type="match status" value="1"/>
</dbReference>
<dbReference type="PANTHER" id="PTHR35889">
    <property type="entry name" value="CYCLOINULO-OLIGOSACCHARIDE FRUCTANOTRANSFERASE-RELATED"/>
    <property type="match status" value="1"/>
</dbReference>
<keyword evidence="5" id="KW-1185">Reference proteome</keyword>
<protein>
    <recommendedName>
        <fullName evidence="6">DUF1553 domain-containing protein</fullName>
    </recommendedName>
</protein>
<feature type="domain" description="DUF1549" evidence="2">
    <location>
        <begin position="32"/>
        <end position="171"/>
    </location>
</feature>
<sequence precursor="true">MRLFVFIVLFVSSSFAGLYESGSACLSDSDNPIDRAVLSGLKANGLKPSEKCSDSVFLRRIYLDLTGTTPHLWQARDFLNDKSGDKRRKLVNKLLGSPEYADYWSMKLCDTLRVKAEFPVNLWPNGVQAYYKWVHSSVVNNKPYDKFAEDILLSSGSNFRSPPVNFYRAIQGNEPQTIASAAALTFMGIRLENWPEKTAECITPFFSRLCYKGTKEWKEQIIYNDPAAETNLTASLPFGGREVTIEAGEDPRKPFVSWLISEDNDYFAENMINRVWYWLMGSGIYTELDDRRPQSTPVNPRLMSCLKKEFVSSGWDVAHLIKFIASSQTYQQSSIPDKKPAETLKHFGCYKVRRVEAEVLSDILDKTFGGSSGNYISRIPEPFTFFPAYKTAVSIQDGSITSPFLALFGKPSRDTGFLAERNSEPSAAQSRYLLNSNYINNKISRSWKLKKLVRDNRKNRKRILSGIYLSILSRAPSESETKKALGYYRSSGLNLLNASQDIAWALTNSREFSYKH</sequence>
<dbReference type="InterPro" id="IPR022655">
    <property type="entry name" value="DUF1553"/>
</dbReference>
<evidence type="ECO:0008006" key="6">
    <source>
        <dbReference type="Google" id="ProtNLM"/>
    </source>
</evidence>
<name>A0A1W6LPW1_9BACT</name>
<dbReference type="RefSeq" id="WP_085756383.1">
    <property type="nucleotide sequence ID" value="NZ_CP021023.1"/>
</dbReference>
<dbReference type="KEGG" id="pbp:STSP1_02186"/>
<dbReference type="AlphaFoldDB" id="A0A1W6LPW1"/>
<evidence type="ECO:0000259" key="2">
    <source>
        <dbReference type="Pfam" id="PF07583"/>
    </source>
</evidence>
<accession>A0A1W6LPW1</accession>
<organism evidence="4 5">
    <name type="scientific">Sedimentisphaera salicampi</name>
    <dbReference type="NCBI Taxonomy" id="1941349"/>
    <lineage>
        <taxon>Bacteria</taxon>
        <taxon>Pseudomonadati</taxon>
        <taxon>Planctomycetota</taxon>
        <taxon>Phycisphaerae</taxon>
        <taxon>Sedimentisphaerales</taxon>
        <taxon>Sedimentisphaeraceae</taxon>
        <taxon>Sedimentisphaera</taxon>
    </lineage>
</organism>
<reference evidence="5" key="1">
    <citation type="submission" date="2017-04" db="EMBL/GenBank/DDBJ databases">
        <title>Comparative genomics and description of representatives of a novel lineage of planctomycetes thriving in anoxic sediments.</title>
        <authorList>
            <person name="Spring S."/>
            <person name="Bunk B."/>
            <person name="Sproer C."/>
        </authorList>
    </citation>
    <scope>NUCLEOTIDE SEQUENCE [LARGE SCALE GENOMIC DNA]</scope>
    <source>
        <strain evidence="5">ST-PulAB-D4</strain>
    </source>
</reference>
<feature type="signal peptide" evidence="1">
    <location>
        <begin position="1"/>
        <end position="16"/>
    </location>
</feature>
<feature type="chain" id="PRO_5013366243" description="DUF1553 domain-containing protein" evidence="1">
    <location>
        <begin position="17"/>
        <end position="516"/>
    </location>
</feature>
<evidence type="ECO:0000256" key="1">
    <source>
        <dbReference type="SAM" id="SignalP"/>
    </source>
</evidence>
<keyword evidence="1" id="KW-0732">Signal</keyword>
<dbReference type="PANTHER" id="PTHR35889:SF3">
    <property type="entry name" value="F-BOX DOMAIN-CONTAINING PROTEIN"/>
    <property type="match status" value="1"/>
</dbReference>
<dbReference type="Pfam" id="PF07587">
    <property type="entry name" value="PSD1"/>
    <property type="match status" value="1"/>
</dbReference>
<proteinExistence type="predicted"/>
<dbReference type="InterPro" id="IPR011444">
    <property type="entry name" value="DUF1549"/>
</dbReference>
<gene>
    <name evidence="4" type="ORF">STSP1_02186</name>
</gene>
<dbReference type="EMBL" id="CP021023">
    <property type="protein sequence ID" value="ARN57763.1"/>
    <property type="molecule type" value="Genomic_DNA"/>
</dbReference>
<feature type="domain" description="DUF1553" evidence="3">
    <location>
        <begin position="252"/>
        <end position="486"/>
    </location>
</feature>
<dbReference type="STRING" id="1941349.STSP1_02186"/>